<keyword evidence="5" id="KW-0997">Cell inner membrane</keyword>
<dbReference type="PANTHER" id="PTHR30221:SF20">
    <property type="entry name" value="SMALL-CONDUCTANCE MECHANOSENSITIVE CHANNEL"/>
    <property type="match status" value="1"/>
</dbReference>
<evidence type="ECO:0000313" key="8">
    <source>
        <dbReference type="Proteomes" id="UP000474159"/>
    </source>
</evidence>
<dbReference type="InterPro" id="IPR010920">
    <property type="entry name" value="LSM_dom_sf"/>
</dbReference>
<comment type="subcellular location">
    <subcellularLocation>
        <location evidence="5">Cell inner membrane</location>
        <topology evidence="5">Multi-pass membrane protein</topology>
    </subcellularLocation>
    <subcellularLocation>
        <location evidence="1">Membrane</location>
    </subcellularLocation>
</comment>
<dbReference type="InterPro" id="IPR000595">
    <property type="entry name" value="cNMP-bd_dom"/>
</dbReference>
<dbReference type="Gene3D" id="2.30.30.60">
    <property type="match status" value="1"/>
</dbReference>
<dbReference type="GO" id="GO:0008381">
    <property type="term" value="F:mechanosensitive monoatomic ion channel activity"/>
    <property type="evidence" value="ECO:0007669"/>
    <property type="project" value="InterPro"/>
</dbReference>
<comment type="function">
    <text evidence="5">Mechanosensitive channel that participates in the regulation of osmotic pressure changes within the cell, opening in response to stretch forces in the membrane lipid bilayer, without the need for other proteins. Contributes to normal resistance to hypoosmotic shock. Forms an ion channel of 1.0 nanosiemens conductance with a slight preference for anions.</text>
</comment>
<proteinExistence type="inferred from homology"/>
<comment type="caution">
    <text evidence="5">Lacks conserved residue(s) required for the propagation of feature annotation.</text>
</comment>
<dbReference type="InterPro" id="IPR018490">
    <property type="entry name" value="cNMP-bd_dom_sf"/>
</dbReference>
<comment type="caution">
    <text evidence="7">The sequence shown here is derived from an EMBL/GenBank/DDBJ whole genome shotgun (WGS) entry which is preliminary data.</text>
</comment>
<accession>A0A6L3TAD1</accession>
<evidence type="ECO:0000259" key="6">
    <source>
        <dbReference type="PROSITE" id="PS50042"/>
    </source>
</evidence>
<evidence type="ECO:0000256" key="3">
    <source>
        <dbReference type="ARBA" id="ARBA00022989"/>
    </source>
</evidence>
<evidence type="ECO:0000313" key="7">
    <source>
        <dbReference type="EMBL" id="KAB1080847.1"/>
    </source>
</evidence>
<dbReference type="AlphaFoldDB" id="A0A6L3TAD1"/>
<evidence type="ECO:0000256" key="1">
    <source>
        <dbReference type="ARBA" id="ARBA00004370"/>
    </source>
</evidence>
<dbReference type="Proteomes" id="UP000474159">
    <property type="component" value="Unassembled WGS sequence"/>
</dbReference>
<dbReference type="Pfam" id="PF00027">
    <property type="entry name" value="cNMP_binding"/>
    <property type="match status" value="1"/>
</dbReference>
<name>A0A6L3TAD1_9HYPH</name>
<protein>
    <recommendedName>
        <fullName evidence="5">Small-conductance mechanosensitive channel</fullName>
    </recommendedName>
</protein>
<dbReference type="SUPFAM" id="SSF50182">
    <property type="entry name" value="Sm-like ribonucleoproteins"/>
    <property type="match status" value="1"/>
</dbReference>
<comment type="subunit">
    <text evidence="5">Homoheptamer.</text>
</comment>
<evidence type="ECO:0000256" key="5">
    <source>
        <dbReference type="RuleBase" id="RU369025"/>
    </source>
</evidence>
<keyword evidence="5" id="KW-0813">Transport</keyword>
<dbReference type="Gene3D" id="2.60.120.10">
    <property type="entry name" value="Jelly Rolls"/>
    <property type="match status" value="1"/>
</dbReference>
<comment type="similarity">
    <text evidence="5">Belongs to the MscS (TC 1.A.23) family.</text>
</comment>
<gene>
    <name evidence="7" type="ORF">F6X53_03860</name>
</gene>
<dbReference type="SUPFAM" id="SSF51206">
    <property type="entry name" value="cAMP-binding domain-like"/>
    <property type="match status" value="1"/>
</dbReference>
<dbReference type="GO" id="GO:0005886">
    <property type="term" value="C:plasma membrane"/>
    <property type="evidence" value="ECO:0007669"/>
    <property type="project" value="UniProtKB-SubCell"/>
</dbReference>
<dbReference type="InterPro" id="IPR023408">
    <property type="entry name" value="MscS_beta-dom_sf"/>
</dbReference>
<dbReference type="InterPro" id="IPR006685">
    <property type="entry name" value="MscS_channel_2nd"/>
</dbReference>
<dbReference type="CDD" id="cd00038">
    <property type="entry name" value="CAP_ED"/>
    <property type="match status" value="1"/>
</dbReference>
<feature type="domain" description="Cyclic nucleotide-binding" evidence="6">
    <location>
        <begin position="334"/>
        <end position="453"/>
    </location>
</feature>
<dbReference type="InterPro" id="IPR014710">
    <property type="entry name" value="RmlC-like_jellyroll"/>
</dbReference>
<dbReference type="EMBL" id="VZZK01000003">
    <property type="protein sequence ID" value="KAB1080847.1"/>
    <property type="molecule type" value="Genomic_DNA"/>
</dbReference>
<evidence type="ECO:0000256" key="4">
    <source>
        <dbReference type="ARBA" id="ARBA00023136"/>
    </source>
</evidence>
<evidence type="ECO:0000256" key="2">
    <source>
        <dbReference type="ARBA" id="ARBA00022692"/>
    </source>
</evidence>
<dbReference type="InterPro" id="IPR045275">
    <property type="entry name" value="MscS_archaea/bacteria_type"/>
</dbReference>
<keyword evidence="5" id="KW-0406">Ion transport</keyword>
<dbReference type="PROSITE" id="PS50042">
    <property type="entry name" value="CNMP_BINDING_3"/>
    <property type="match status" value="1"/>
</dbReference>
<dbReference type="Pfam" id="PF00924">
    <property type="entry name" value="MS_channel_2nd"/>
    <property type="match status" value="1"/>
</dbReference>
<dbReference type="RefSeq" id="WP_150997434.1">
    <property type="nucleotide sequence ID" value="NZ_BPQY01000633.1"/>
</dbReference>
<dbReference type="SMART" id="SM00100">
    <property type="entry name" value="cNMP"/>
    <property type="match status" value="1"/>
</dbReference>
<feature type="transmembrane region" description="Helical" evidence="5">
    <location>
        <begin position="6"/>
        <end position="25"/>
    </location>
</feature>
<reference evidence="7 8" key="1">
    <citation type="submission" date="2019-09" db="EMBL/GenBank/DDBJ databases">
        <title>YIM 48816 draft genome.</title>
        <authorList>
            <person name="Jiang L."/>
        </authorList>
    </citation>
    <scope>NUCLEOTIDE SEQUENCE [LARGE SCALE GENOMIC DNA]</scope>
    <source>
        <strain evidence="7 8">YIM 48816</strain>
    </source>
</reference>
<keyword evidence="4 5" id="KW-0472">Membrane</keyword>
<keyword evidence="2 5" id="KW-0812">Transmembrane</keyword>
<dbReference type="OrthoDB" id="9775207at2"/>
<organism evidence="7 8">
    <name type="scientific">Methylobacterium soli</name>
    <dbReference type="NCBI Taxonomy" id="553447"/>
    <lineage>
        <taxon>Bacteria</taxon>
        <taxon>Pseudomonadati</taxon>
        <taxon>Pseudomonadota</taxon>
        <taxon>Alphaproteobacteria</taxon>
        <taxon>Hyphomicrobiales</taxon>
        <taxon>Methylobacteriaceae</taxon>
        <taxon>Methylobacterium</taxon>
    </lineage>
</organism>
<keyword evidence="5" id="KW-0407">Ion channel</keyword>
<dbReference type="PANTHER" id="PTHR30221">
    <property type="entry name" value="SMALL-CONDUCTANCE MECHANOSENSITIVE CHANNEL"/>
    <property type="match status" value="1"/>
</dbReference>
<dbReference type="Gene3D" id="1.10.287.1260">
    <property type="match status" value="1"/>
</dbReference>
<keyword evidence="5" id="KW-1003">Cell membrane</keyword>
<keyword evidence="3 5" id="KW-1133">Transmembrane helix</keyword>
<feature type="transmembrane region" description="Helical" evidence="5">
    <location>
        <begin position="66"/>
        <end position="90"/>
    </location>
</feature>
<sequence>MTPTLLPAVALVALTLLGLVALRPFSYRTRIGFDLVCFVAISVFLLGEGVFPVFPPPSGPLDGTELWLRAVCGAWWLLGARILVAVLWVTLHRSRRSREARLFSDLTASAIYLAAALVVLNSVLALPVTGLLATSGIVAIVLALALQSTLADVFAGIAVGIEAPFGVGDRIQIDDKVEGRIVQINWRSIRILTDENDVAVIPNSIVAKAKIVNRSFPDPQRAASVEISCPRDVAPEHVIETLLHATLLCPDILSTPKASAVLSRLGPRWNAYRVAFSVGDSKSVSRTKDQLLRAARRQLHYAGLLDEDGRRTDQRSPGTDRLDVARRVLSDIIIFEGLADQQITSLAGQLELRRLEPDEVLFTQGAVDPSLYIVVAGVLEFTRVTGMAGETIGCIGAGEYVGEIGLLTGAQHAATARARTHCRIYQLPREAIAELLSDHVELAEALDRSMRRGLATLHREIAVRATPDIGAPAQLLQRIRSLFHKHPSV</sequence>
<keyword evidence="8" id="KW-1185">Reference proteome</keyword>
<feature type="transmembrane region" description="Helical" evidence="5">
    <location>
        <begin position="32"/>
        <end position="54"/>
    </location>
</feature>